<dbReference type="Pfam" id="PF07963">
    <property type="entry name" value="N_methyl"/>
    <property type="match status" value="1"/>
</dbReference>
<accession>X0TK67</accession>
<sequence>MGGIRRQELIVETHHGKLTRAGFTLLEVLVVMGMITLLLSMLLPGLAAARAQAK</sequence>
<keyword evidence="1" id="KW-1133">Transmembrane helix</keyword>
<feature type="transmembrane region" description="Helical" evidence="1">
    <location>
        <begin position="28"/>
        <end position="49"/>
    </location>
</feature>
<dbReference type="PROSITE" id="PS00409">
    <property type="entry name" value="PROKAR_NTER_METHYL"/>
    <property type="match status" value="1"/>
</dbReference>
<keyword evidence="1" id="KW-0472">Membrane</keyword>
<feature type="non-terminal residue" evidence="2">
    <location>
        <position position="54"/>
    </location>
</feature>
<dbReference type="AlphaFoldDB" id="X0TK67"/>
<gene>
    <name evidence="2" type="ORF">S01H1_25294</name>
</gene>
<evidence type="ECO:0000313" key="2">
    <source>
        <dbReference type="EMBL" id="GAF88517.1"/>
    </source>
</evidence>
<dbReference type="EMBL" id="BARS01015262">
    <property type="protein sequence ID" value="GAF88517.1"/>
    <property type="molecule type" value="Genomic_DNA"/>
</dbReference>
<keyword evidence="1" id="KW-0812">Transmembrane</keyword>
<organism evidence="2">
    <name type="scientific">marine sediment metagenome</name>
    <dbReference type="NCBI Taxonomy" id="412755"/>
    <lineage>
        <taxon>unclassified sequences</taxon>
        <taxon>metagenomes</taxon>
        <taxon>ecological metagenomes</taxon>
    </lineage>
</organism>
<reference evidence="2" key="1">
    <citation type="journal article" date="2014" name="Front. Microbiol.">
        <title>High frequency of phylogenetically diverse reductive dehalogenase-homologous genes in deep subseafloor sedimentary metagenomes.</title>
        <authorList>
            <person name="Kawai M."/>
            <person name="Futagami T."/>
            <person name="Toyoda A."/>
            <person name="Takaki Y."/>
            <person name="Nishi S."/>
            <person name="Hori S."/>
            <person name="Arai W."/>
            <person name="Tsubouchi T."/>
            <person name="Morono Y."/>
            <person name="Uchiyama I."/>
            <person name="Ito T."/>
            <person name="Fujiyama A."/>
            <person name="Inagaki F."/>
            <person name="Takami H."/>
        </authorList>
    </citation>
    <scope>NUCLEOTIDE SEQUENCE</scope>
    <source>
        <strain evidence="2">Expedition CK06-06</strain>
    </source>
</reference>
<dbReference type="InterPro" id="IPR045584">
    <property type="entry name" value="Pilin-like"/>
</dbReference>
<proteinExistence type="predicted"/>
<protein>
    <recommendedName>
        <fullName evidence="3">Prepilin-type N-terminal cleavage/methylation domain-containing protein</fullName>
    </recommendedName>
</protein>
<comment type="caution">
    <text evidence="2">The sequence shown here is derived from an EMBL/GenBank/DDBJ whole genome shotgun (WGS) entry which is preliminary data.</text>
</comment>
<dbReference type="SUPFAM" id="SSF54523">
    <property type="entry name" value="Pili subunits"/>
    <property type="match status" value="1"/>
</dbReference>
<dbReference type="NCBIfam" id="TIGR02532">
    <property type="entry name" value="IV_pilin_GFxxxE"/>
    <property type="match status" value="1"/>
</dbReference>
<evidence type="ECO:0000256" key="1">
    <source>
        <dbReference type="SAM" id="Phobius"/>
    </source>
</evidence>
<name>X0TK67_9ZZZZ</name>
<evidence type="ECO:0008006" key="3">
    <source>
        <dbReference type="Google" id="ProtNLM"/>
    </source>
</evidence>
<dbReference type="InterPro" id="IPR012902">
    <property type="entry name" value="N_methyl_site"/>
</dbReference>